<keyword evidence="6" id="KW-1185">Reference proteome</keyword>
<dbReference type="InterPro" id="IPR040442">
    <property type="entry name" value="Pyrv_kinase-like_dom_sf"/>
</dbReference>
<protein>
    <submittedName>
        <fullName evidence="5">CoA ester lyase</fullName>
    </submittedName>
</protein>
<dbReference type="RefSeq" id="WP_191690537.1">
    <property type="nucleotide sequence ID" value="NZ_JACSQR010000006.1"/>
</dbReference>
<evidence type="ECO:0000256" key="2">
    <source>
        <dbReference type="ARBA" id="ARBA00022723"/>
    </source>
</evidence>
<dbReference type="PANTHER" id="PTHR32308">
    <property type="entry name" value="LYASE BETA SUBUNIT, PUTATIVE (AFU_ORTHOLOGUE AFUA_4G13030)-RELATED"/>
    <property type="match status" value="1"/>
</dbReference>
<proteinExistence type="predicted"/>
<dbReference type="InterPro" id="IPR015813">
    <property type="entry name" value="Pyrv/PenolPyrv_kinase-like_dom"/>
</dbReference>
<feature type="domain" description="HpcH/HpaI aldolase/citrate lyase" evidence="4">
    <location>
        <begin position="36"/>
        <end position="247"/>
    </location>
</feature>
<evidence type="ECO:0000256" key="3">
    <source>
        <dbReference type="ARBA" id="ARBA00022842"/>
    </source>
</evidence>
<dbReference type="EMBL" id="JACSQR010000006">
    <property type="protein sequence ID" value="MBD7947121.1"/>
    <property type="molecule type" value="Genomic_DNA"/>
</dbReference>
<dbReference type="GO" id="GO:0016829">
    <property type="term" value="F:lyase activity"/>
    <property type="evidence" value="ECO:0007669"/>
    <property type="project" value="UniProtKB-KW"/>
</dbReference>
<dbReference type="Gene3D" id="3.20.20.60">
    <property type="entry name" value="Phosphoenolpyruvate-binding domains"/>
    <property type="match status" value="1"/>
</dbReference>
<comment type="cofactor">
    <cofactor evidence="1">
        <name>Mg(2+)</name>
        <dbReference type="ChEBI" id="CHEBI:18420"/>
    </cofactor>
</comment>
<reference evidence="5 6" key="1">
    <citation type="submission" date="2020-08" db="EMBL/GenBank/DDBJ databases">
        <title>A Genomic Blueprint of the Chicken Gut Microbiome.</title>
        <authorList>
            <person name="Gilroy R."/>
            <person name="Ravi A."/>
            <person name="Getino M."/>
            <person name="Pursley I."/>
            <person name="Horton D.L."/>
            <person name="Alikhan N.-F."/>
            <person name="Baker D."/>
            <person name="Gharbi K."/>
            <person name="Hall N."/>
            <person name="Watson M."/>
            <person name="Adriaenssens E.M."/>
            <person name="Foster-Nyarko E."/>
            <person name="Jarju S."/>
            <person name="Secka A."/>
            <person name="Antonio M."/>
            <person name="Oren A."/>
            <person name="Chaudhuri R."/>
            <person name="La Ragione R.M."/>
            <person name="Hildebrand F."/>
            <person name="Pallen M.J."/>
        </authorList>
    </citation>
    <scope>NUCLEOTIDE SEQUENCE [LARGE SCALE GENOMIC DNA]</scope>
    <source>
        <strain evidence="5 6">Sa4CVA2</strain>
    </source>
</reference>
<dbReference type="InterPro" id="IPR011206">
    <property type="entry name" value="Citrate_lyase_beta/mcl1/mcl2"/>
</dbReference>
<accession>A0ABR8RHB6</accession>
<evidence type="ECO:0000256" key="1">
    <source>
        <dbReference type="ARBA" id="ARBA00001946"/>
    </source>
</evidence>
<keyword evidence="5" id="KW-0456">Lyase</keyword>
<name>A0ABR8RHB6_9GAMM</name>
<dbReference type="SUPFAM" id="SSF51621">
    <property type="entry name" value="Phosphoenolpyruvate/pyruvate domain"/>
    <property type="match status" value="1"/>
</dbReference>
<comment type="caution">
    <text evidence="5">The sequence shown here is derived from an EMBL/GenBank/DDBJ whole genome shotgun (WGS) entry which is preliminary data.</text>
</comment>
<dbReference type="Proteomes" id="UP000606724">
    <property type="component" value="Unassembled WGS sequence"/>
</dbReference>
<sequence length="307" mass="33612">MSPSSNQSTHKNTGIDTNTESPSYRAVIKSLADTKTWLFVPATRIDRVEKAFASGGDAVIVDLEDAVAQADKAQARAALKAYYAAEHEAQGYRPIWLRINQASSAEFAKDLVLCQQLPKLAGVLLAKAEQAADIEKVNQETGLPVIAVIENAIGLYRANDMAKARGMVAFSYGFLDLCNDLQVQVGTASADIIANQIRYQLILTSKVHQLLAPIDSVYVDFNDSAGLHKRVQLWSQMGMSGMLCIHPKQVDIVKEALQPTESEIEFAQRVVAEYESSGQAIFKIDGNMVDAPVIERSYHLLSNRLSN</sequence>
<dbReference type="PIRSF" id="PIRSF015582">
    <property type="entry name" value="Cit_lyase_B"/>
    <property type="match status" value="1"/>
</dbReference>
<gene>
    <name evidence="5" type="ORF">H9653_03645</name>
</gene>
<dbReference type="Pfam" id="PF03328">
    <property type="entry name" value="HpcH_HpaI"/>
    <property type="match status" value="1"/>
</dbReference>
<organism evidence="5 6">
    <name type="scientific">Psychrobacter communis</name>
    <dbReference type="NCBI Taxonomy" id="2762238"/>
    <lineage>
        <taxon>Bacteria</taxon>
        <taxon>Pseudomonadati</taxon>
        <taxon>Pseudomonadota</taxon>
        <taxon>Gammaproteobacteria</taxon>
        <taxon>Moraxellales</taxon>
        <taxon>Moraxellaceae</taxon>
        <taxon>Psychrobacter</taxon>
    </lineage>
</organism>
<evidence type="ECO:0000259" key="4">
    <source>
        <dbReference type="Pfam" id="PF03328"/>
    </source>
</evidence>
<evidence type="ECO:0000313" key="6">
    <source>
        <dbReference type="Proteomes" id="UP000606724"/>
    </source>
</evidence>
<evidence type="ECO:0000313" key="5">
    <source>
        <dbReference type="EMBL" id="MBD7947121.1"/>
    </source>
</evidence>
<dbReference type="PANTHER" id="PTHR32308:SF10">
    <property type="entry name" value="CITRATE LYASE SUBUNIT BETA"/>
    <property type="match status" value="1"/>
</dbReference>
<keyword evidence="2" id="KW-0479">Metal-binding</keyword>
<dbReference type="InterPro" id="IPR005000">
    <property type="entry name" value="Aldolase/citrate-lyase_domain"/>
</dbReference>
<keyword evidence="3" id="KW-0460">Magnesium</keyword>